<sequence length="152" mass="16736">MSAEILCEHKCEELWQNYLKGSLVNSQSHSLADGQQDGVGSSSDMRVLVDVSVGTVAVHKSCYSAHVGSWAVVATGVRWRSLITWVDLISLFYGEVLLSCCIPFLPGPGKKPPRWCSKEADDLPPYRTCRSDRIAAETFDTDITCVRETGCH</sequence>
<comment type="caution">
    <text evidence="1">The sequence shown here is derived from an EMBL/GenBank/DDBJ whole genome shotgun (WGS) entry which is preliminary data.</text>
</comment>
<proteinExistence type="predicted"/>
<evidence type="ECO:0000313" key="2">
    <source>
        <dbReference type="Proteomes" id="UP001320706"/>
    </source>
</evidence>
<protein>
    <submittedName>
        <fullName evidence="1">Uncharacterized protein</fullName>
    </submittedName>
</protein>
<dbReference type="Proteomes" id="UP001320706">
    <property type="component" value="Unassembled WGS sequence"/>
</dbReference>
<accession>A0ACC3SDL3</accession>
<name>A0ACC3SDL3_9PEZI</name>
<gene>
    <name evidence="1" type="ORF">M8818_004948</name>
</gene>
<evidence type="ECO:0000313" key="1">
    <source>
        <dbReference type="EMBL" id="KAK8205575.1"/>
    </source>
</evidence>
<dbReference type="EMBL" id="JAMKPW020000024">
    <property type="protein sequence ID" value="KAK8205575.1"/>
    <property type="molecule type" value="Genomic_DNA"/>
</dbReference>
<keyword evidence="2" id="KW-1185">Reference proteome</keyword>
<organism evidence="1 2">
    <name type="scientific">Zalaria obscura</name>
    <dbReference type="NCBI Taxonomy" id="2024903"/>
    <lineage>
        <taxon>Eukaryota</taxon>
        <taxon>Fungi</taxon>
        <taxon>Dikarya</taxon>
        <taxon>Ascomycota</taxon>
        <taxon>Pezizomycotina</taxon>
        <taxon>Dothideomycetes</taxon>
        <taxon>Dothideomycetidae</taxon>
        <taxon>Dothideales</taxon>
        <taxon>Zalariaceae</taxon>
        <taxon>Zalaria</taxon>
    </lineage>
</organism>
<reference evidence="1" key="1">
    <citation type="submission" date="2024-02" db="EMBL/GenBank/DDBJ databases">
        <title>Metagenome Assembled Genome of Zalaria obscura JY119.</title>
        <authorList>
            <person name="Vighnesh L."/>
            <person name="Jagadeeshwari U."/>
            <person name="Venkata Ramana C."/>
            <person name="Sasikala C."/>
        </authorList>
    </citation>
    <scope>NUCLEOTIDE SEQUENCE</scope>
    <source>
        <strain evidence="1">JY119</strain>
    </source>
</reference>